<dbReference type="EMBL" id="RBIG01000001">
    <property type="protein sequence ID" value="RKQ73205.1"/>
    <property type="molecule type" value="Genomic_DNA"/>
</dbReference>
<gene>
    <name evidence="1" type="ORF">BCL74_0984</name>
</gene>
<comment type="caution">
    <text evidence="1">The sequence shown here is derived from an EMBL/GenBank/DDBJ whole genome shotgun (WGS) entry which is preliminary data.</text>
</comment>
<evidence type="ECO:0000313" key="2">
    <source>
        <dbReference type="Proteomes" id="UP000277424"/>
    </source>
</evidence>
<sequence length="174" mass="18963">MYGGRERLSRQGQSSVAQWGQATLRLGHDTRMTAFMTHSSTIAWRLTASYRNLRQAAALVNLDPNALVVADSAGLAANDALPASLDCPSYFCDKTQFILILAELVRDGVKFDIALHEIEAGSGTSLAYATLHPRLDERTLAMLRDLDPATAAHMAAMNDSIDAVFERLRQQISG</sequence>
<organism evidence="1 2">
    <name type="scientific">Oceanibaculum indicum</name>
    <dbReference type="NCBI Taxonomy" id="526216"/>
    <lineage>
        <taxon>Bacteria</taxon>
        <taxon>Pseudomonadati</taxon>
        <taxon>Pseudomonadota</taxon>
        <taxon>Alphaproteobacteria</taxon>
        <taxon>Rhodospirillales</taxon>
        <taxon>Oceanibaculaceae</taxon>
        <taxon>Oceanibaculum</taxon>
    </lineage>
</organism>
<evidence type="ECO:0000313" key="1">
    <source>
        <dbReference type="EMBL" id="RKQ73205.1"/>
    </source>
</evidence>
<proteinExistence type="predicted"/>
<name>A0A420WQM8_9PROT</name>
<reference evidence="1 2" key="1">
    <citation type="submission" date="2018-10" db="EMBL/GenBank/DDBJ databases">
        <title>Comparative analysis of microorganisms from saline springs in Andes Mountain Range, Colombia.</title>
        <authorList>
            <person name="Rubin E."/>
        </authorList>
    </citation>
    <scope>NUCLEOTIDE SEQUENCE [LARGE SCALE GENOMIC DNA]</scope>
    <source>
        <strain evidence="1 2">USBA 36</strain>
    </source>
</reference>
<dbReference type="Proteomes" id="UP000277424">
    <property type="component" value="Unassembled WGS sequence"/>
</dbReference>
<accession>A0A420WQM8</accession>
<protein>
    <submittedName>
        <fullName evidence="1">Uncharacterized protein</fullName>
    </submittedName>
</protein>
<dbReference type="AlphaFoldDB" id="A0A420WQM8"/>